<dbReference type="GO" id="GO:0031683">
    <property type="term" value="F:G-protein beta/gamma-subunit complex binding"/>
    <property type="evidence" value="ECO:0007669"/>
    <property type="project" value="InterPro"/>
</dbReference>
<keyword evidence="3 9" id="KW-0547">Nucleotide-binding</keyword>
<dbReference type="GO" id="GO:0007188">
    <property type="term" value="P:adenylate cyclase-modulating G protein-coupled receptor signaling pathway"/>
    <property type="evidence" value="ECO:0007669"/>
    <property type="project" value="TreeGrafter"/>
</dbReference>
<dbReference type="PANTHER" id="PTHR10218:SF302">
    <property type="entry name" value="GUANINE NUCLEOTIDE-BINDING PROTEIN ALPHA-5 SUBUNIT"/>
    <property type="match status" value="1"/>
</dbReference>
<keyword evidence="5 9" id="KW-0342">GTP-binding</keyword>
<dbReference type="PRINTS" id="PR00318">
    <property type="entry name" value="GPROTEINA"/>
</dbReference>
<keyword evidence="2 10" id="KW-0479">Metal-binding</keyword>
<evidence type="ECO:0000256" key="9">
    <source>
        <dbReference type="PIRSR" id="PIRSR601019-1"/>
    </source>
</evidence>
<keyword evidence="8" id="KW-0449">Lipoprotein</keyword>
<evidence type="ECO:0000256" key="5">
    <source>
        <dbReference type="ARBA" id="ARBA00023134"/>
    </source>
</evidence>
<dbReference type="InterPro" id="IPR011025">
    <property type="entry name" value="GproteinA_insert"/>
</dbReference>
<evidence type="ECO:0000256" key="7">
    <source>
        <dbReference type="ARBA" id="ARBA00023224"/>
    </source>
</evidence>
<dbReference type="InterPro" id="IPR001019">
    <property type="entry name" value="Gprotein_alpha_su"/>
</dbReference>
<dbReference type="CDD" id="cd00066">
    <property type="entry name" value="G-alpha"/>
    <property type="match status" value="1"/>
</dbReference>
<feature type="binding site" evidence="10">
    <location>
        <position position="51"/>
    </location>
    <ligand>
        <name>Mg(2+)</name>
        <dbReference type="ChEBI" id="CHEBI:18420"/>
    </ligand>
</feature>
<reference evidence="12" key="1">
    <citation type="submission" date="2022-08" db="EMBL/GenBank/DDBJ databases">
        <title>Novel sulphate-reducing endosymbionts in the free-living metamonad Anaeramoeba.</title>
        <authorList>
            <person name="Jerlstrom-Hultqvist J."/>
            <person name="Cepicka I."/>
            <person name="Gallot-Lavallee L."/>
            <person name="Salas-Leiva D."/>
            <person name="Curtis B.A."/>
            <person name="Zahonova K."/>
            <person name="Pipaliya S."/>
            <person name="Dacks J."/>
            <person name="Roger A.J."/>
        </authorList>
    </citation>
    <scope>NUCLEOTIDE SEQUENCE</scope>
    <source>
        <strain evidence="12">Busselton2</strain>
    </source>
</reference>
<comment type="caution">
    <text evidence="12">The sequence shown here is derived from an EMBL/GenBank/DDBJ whole genome shotgun (WGS) entry which is preliminary data.</text>
</comment>
<keyword evidence="4 10" id="KW-0460">Magnesium</keyword>
<dbReference type="EMBL" id="JANTQA010000048">
    <property type="protein sequence ID" value="KAJ3430866.1"/>
    <property type="molecule type" value="Genomic_DNA"/>
</dbReference>
<dbReference type="GO" id="GO:0005525">
    <property type="term" value="F:GTP binding"/>
    <property type="evidence" value="ECO:0007669"/>
    <property type="project" value="UniProtKB-KW"/>
</dbReference>
<gene>
    <name evidence="12" type="ORF">M0812_02540</name>
</gene>
<evidence type="ECO:0000313" key="13">
    <source>
        <dbReference type="Proteomes" id="UP001146793"/>
    </source>
</evidence>
<dbReference type="GO" id="GO:0003924">
    <property type="term" value="F:GTPase activity"/>
    <property type="evidence" value="ECO:0007669"/>
    <property type="project" value="InterPro"/>
</dbReference>
<feature type="binding site" evidence="9">
    <location>
        <begin position="152"/>
        <end position="153"/>
    </location>
    <ligand>
        <name>GTP</name>
        <dbReference type="ChEBI" id="CHEBI:37565"/>
    </ligand>
</feature>
<dbReference type="Gene3D" id="3.40.50.300">
    <property type="entry name" value="P-loop containing nucleotide triphosphate hydrolases"/>
    <property type="match status" value="1"/>
</dbReference>
<sequence length="353" mass="41159">MGNKQARRRKKTLKAQSKKNKQINRSIKGDRENEANTTSTLILGTGDSGKSTLIKQIQILYKDGFSEFEIQKYQKAICVNIKNNTKKILHFCNMNGIDLLKKNRRISENFLSNVDVLNDSLTTEIVQNIQSLWKDPGLKLAYSRRNEFVLPDSANYFFDRVGEIGKSDYEPSNFDILNCRIPTVGVRELNFSIKNEEWRIVDVGGQRSERRKWIHHFQDVDLLFFVVAISEYNQKLFEDERINRLRESLTVFTKTLNNEFLQKKDCVLLLNKIDLFKEKLDNFPLSKYFNEFTGENNFEESSEFLKKLFINSAPKNINSIVSHFTCGTDTNNIKEILSFIQNKTNEKNISDEF</sequence>
<accession>A0AAV7YPY9</accession>
<dbReference type="PROSITE" id="PS51882">
    <property type="entry name" value="G_ALPHA"/>
    <property type="match status" value="1"/>
</dbReference>
<evidence type="ECO:0000256" key="6">
    <source>
        <dbReference type="ARBA" id="ARBA00023139"/>
    </source>
</evidence>
<keyword evidence="1" id="KW-0519">Myristate</keyword>
<dbReference type="SUPFAM" id="SSF47895">
    <property type="entry name" value="Transducin (alpha subunit), insertion domain"/>
    <property type="match status" value="1"/>
</dbReference>
<dbReference type="InterPro" id="IPR027417">
    <property type="entry name" value="P-loop_NTPase"/>
</dbReference>
<evidence type="ECO:0000256" key="10">
    <source>
        <dbReference type="PIRSR" id="PIRSR601019-2"/>
    </source>
</evidence>
<dbReference type="Pfam" id="PF00503">
    <property type="entry name" value="G-alpha"/>
    <property type="match status" value="1"/>
</dbReference>
<evidence type="ECO:0000256" key="4">
    <source>
        <dbReference type="ARBA" id="ARBA00022842"/>
    </source>
</evidence>
<proteinExistence type="predicted"/>
<organism evidence="12 13">
    <name type="scientific">Anaeramoeba flamelloides</name>
    <dbReference type="NCBI Taxonomy" id="1746091"/>
    <lineage>
        <taxon>Eukaryota</taxon>
        <taxon>Metamonada</taxon>
        <taxon>Anaeramoebidae</taxon>
        <taxon>Anaeramoeba</taxon>
    </lineage>
</organism>
<dbReference type="FunFam" id="3.40.50.300:FF:003800">
    <property type="entry name" value="Guanine nucleotide-binding protein G(k) subunit alpha"/>
    <property type="match status" value="1"/>
</dbReference>
<dbReference type="GO" id="GO:0001664">
    <property type="term" value="F:G protein-coupled receptor binding"/>
    <property type="evidence" value="ECO:0007669"/>
    <property type="project" value="TreeGrafter"/>
</dbReference>
<feature type="region of interest" description="Disordered" evidence="11">
    <location>
        <begin position="1"/>
        <end position="34"/>
    </location>
</feature>
<feature type="compositionally biased region" description="Basic residues" evidence="11">
    <location>
        <begin position="1"/>
        <end position="22"/>
    </location>
</feature>
<dbReference type="GO" id="GO:0005737">
    <property type="term" value="C:cytoplasm"/>
    <property type="evidence" value="ECO:0007669"/>
    <property type="project" value="TreeGrafter"/>
</dbReference>
<evidence type="ECO:0000256" key="2">
    <source>
        <dbReference type="ARBA" id="ARBA00022723"/>
    </source>
</evidence>
<feature type="binding site" evidence="9">
    <location>
        <begin position="271"/>
        <end position="274"/>
    </location>
    <ligand>
        <name>GTP</name>
        <dbReference type="ChEBI" id="CHEBI:37565"/>
    </ligand>
</feature>
<feature type="binding site" evidence="10">
    <location>
        <position position="183"/>
    </location>
    <ligand>
        <name>Mg(2+)</name>
        <dbReference type="ChEBI" id="CHEBI:18420"/>
    </ligand>
</feature>
<keyword evidence="6" id="KW-0564">Palmitate</keyword>
<keyword evidence="7" id="KW-0807">Transducer</keyword>
<evidence type="ECO:0000256" key="11">
    <source>
        <dbReference type="SAM" id="MobiDB-lite"/>
    </source>
</evidence>
<feature type="binding site" evidence="9">
    <location>
        <begin position="177"/>
        <end position="183"/>
    </location>
    <ligand>
        <name>GTP</name>
        <dbReference type="ChEBI" id="CHEBI:37565"/>
    </ligand>
</feature>
<dbReference type="GO" id="GO:0046872">
    <property type="term" value="F:metal ion binding"/>
    <property type="evidence" value="ECO:0007669"/>
    <property type="project" value="UniProtKB-KW"/>
</dbReference>
<dbReference type="PANTHER" id="PTHR10218">
    <property type="entry name" value="GTP-BINDING PROTEIN ALPHA SUBUNIT"/>
    <property type="match status" value="1"/>
</dbReference>
<feature type="binding site" evidence="9">
    <location>
        <begin position="202"/>
        <end position="206"/>
    </location>
    <ligand>
        <name>GTP</name>
        <dbReference type="ChEBI" id="CHEBI:37565"/>
    </ligand>
</feature>
<dbReference type="Proteomes" id="UP001146793">
    <property type="component" value="Unassembled WGS sequence"/>
</dbReference>
<evidence type="ECO:0000313" key="12">
    <source>
        <dbReference type="EMBL" id="KAJ3430866.1"/>
    </source>
</evidence>
<dbReference type="AlphaFoldDB" id="A0AAV7YPY9"/>
<evidence type="ECO:0000256" key="3">
    <source>
        <dbReference type="ARBA" id="ARBA00022741"/>
    </source>
</evidence>
<dbReference type="SUPFAM" id="SSF52540">
    <property type="entry name" value="P-loop containing nucleoside triphosphate hydrolases"/>
    <property type="match status" value="1"/>
</dbReference>
<evidence type="ECO:0000256" key="8">
    <source>
        <dbReference type="ARBA" id="ARBA00023288"/>
    </source>
</evidence>
<dbReference type="Gene3D" id="1.10.400.10">
    <property type="entry name" value="GI Alpha 1, domain 2-like"/>
    <property type="match status" value="1"/>
</dbReference>
<protein>
    <submittedName>
        <fullName evidence="12">Guanine nucleotide-binding protein g(O) subunit alpha</fullName>
    </submittedName>
</protein>
<evidence type="ECO:0000256" key="1">
    <source>
        <dbReference type="ARBA" id="ARBA00022707"/>
    </source>
</evidence>
<dbReference type="GO" id="GO:0005834">
    <property type="term" value="C:heterotrimeric G-protein complex"/>
    <property type="evidence" value="ECO:0007669"/>
    <property type="project" value="TreeGrafter"/>
</dbReference>
<dbReference type="SMART" id="SM00275">
    <property type="entry name" value="G_alpha"/>
    <property type="match status" value="1"/>
</dbReference>
<name>A0AAV7YPY9_9EUKA</name>